<evidence type="ECO:0000313" key="1">
    <source>
        <dbReference type="EMBL" id="TLD41074.1"/>
    </source>
</evidence>
<protein>
    <submittedName>
        <fullName evidence="1">Uncharacterized protein</fullName>
    </submittedName>
</protein>
<dbReference type="EMBL" id="SULG01000063">
    <property type="protein sequence ID" value="TLD41074.1"/>
    <property type="molecule type" value="Genomic_DNA"/>
</dbReference>
<dbReference type="Proteomes" id="UP000319783">
    <property type="component" value="Unassembled WGS sequence"/>
</dbReference>
<reference evidence="1 2" key="1">
    <citation type="submission" date="2019-04" db="EMBL/GenBank/DDBJ databases">
        <title>Genome of a novel bacterium Candidatus Jettenia ecosi reconstructed from metagenome of an anammox bioreactor.</title>
        <authorList>
            <person name="Mardanov A.V."/>
            <person name="Beletsky A.V."/>
            <person name="Ravin N.V."/>
            <person name="Botchkova E.A."/>
            <person name="Litti Y.V."/>
            <person name="Nozhevnikova A.N."/>
        </authorList>
    </citation>
    <scope>NUCLEOTIDE SEQUENCE [LARGE SCALE GENOMIC DNA]</scope>
    <source>
        <strain evidence="1">J2</strain>
    </source>
</reference>
<comment type="caution">
    <text evidence="1">The sequence shown here is derived from an EMBL/GenBank/DDBJ whole genome shotgun (WGS) entry which is preliminary data.</text>
</comment>
<evidence type="ECO:0000313" key="2">
    <source>
        <dbReference type="Proteomes" id="UP000319783"/>
    </source>
</evidence>
<accession>A0A533Q8R8</accession>
<name>A0A533Q8R8_9BACT</name>
<gene>
    <name evidence="1" type="ORF">JETT_2645</name>
</gene>
<sequence>MNTKEGKRKNDLIITHRRKHWNLGSSLSINKYTDFFRYNLFLYILSALCGEKYCLG</sequence>
<organism evidence="1 2">
    <name type="scientific">Candidatus Jettenia ecosi</name>
    <dbReference type="NCBI Taxonomy" id="2494326"/>
    <lineage>
        <taxon>Bacteria</taxon>
        <taxon>Pseudomonadati</taxon>
        <taxon>Planctomycetota</taxon>
        <taxon>Candidatus Brocadiia</taxon>
        <taxon>Candidatus Brocadiales</taxon>
        <taxon>Candidatus Brocadiaceae</taxon>
        <taxon>Candidatus Jettenia</taxon>
    </lineage>
</organism>
<proteinExistence type="predicted"/>
<dbReference type="AlphaFoldDB" id="A0A533Q8R8"/>